<dbReference type="Pfam" id="PF00583">
    <property type="entry name" value="Acetyltransf_1"/>
    <property type="match status" value="1"/>
</dbReference>
<dbReference type="InterPro" id="IPR050680">
    <property type="entry name" value="YpeA/RimI_acetyltransf"/>
</dbReference>
<organism evidence="4 5">
    <name type="scientific">Terribacillus halophilus</name>
    <dbReference type="NCBI Taxonomy" id="361279"/>
    <lineage>
        <taxon>Bacteria</taxon>
        <taxon>Bacillati</taxon>
        <taxon>Bacillota</taxon>
        <taxon>Bacilli</taxon>
        <taxon>Bacillales</taxon>
        <taxon>Bacillaceae</taxon>
        <taxon>Terribacillus</taxon>
    </lineage>
</organism>
<dbReference type="InterPro" id="IPR016181">
    <property type="entry name" value="Acyl_CoA_acyltransferase"/>
</dbReference>
<dbReference type="GO" id="GO:0016747">
    <property type="term" value="F:acyltransferase activity, transferring groups other than amino-acyl groups"/>
    <property type="evidence" value="ECO:0007669"/>
    <property type="project" value="InterPro"/>
</dbReference>
<evidence type="ECO:0000256" key="1">
    <source>
        <dbReference type="ARBA" id="ARBA00022679"/>
    </source>
</evidence>
<protein>
    <submittedName>
        <fullName evidence="4">Acetyltransferase (GNAT) family protein</fullName>
    </submittedName>
</protein>
<dbReference type="CDD" id="cd04301">
    <property type="entry name" value="NAT_SF"/>
    <property type="match status" value="1"/>
</dbReference>
<dbReference type="AlphaFoldDB" id="A0A1G6PZF8"/>
<dbReference type="PROSITE" id="PS51186">
    <property type="entry name" value="GNAT"/>
    <property type="match status" value="1"/>
</dbReference>
<evidence type="ECO:0000259" key="3">
    <source>
        <dbReference type="PROSITE" id="PS51186"/>
    </source>
</evidence>
<proteinExistence type="predicted"/>
<keyword evidence="2" id="KW-0012">Acyltransferase</keyword>
<dbReference type="SUPFAM" id="SSF55729">
    <property type="entry name" value="Acyl-CoA N-acyltransferases (Nat)"/>
    <property type="match status" value="1"/>
</dbReference>
<dbReference type="Proteomes" id="UP000198666">
    <property type="component" value="Unassembled WGS sequence"/>
</dbReference>
<keyword evidence="5" id="KW-1185">Reference proteome</keyword>
<evidence type="ECO:0000313" key="5">
    <source>
        <dbReference type="Proteomes" id="UP000198666"/>
    </source>
</evidence>
<feature type="domain" description="N-acetyltransferase" evidence="3">
    <location>
        <begin position="1"/>
        <end position="106"/>
    </location>
</feature>
<name>A0A1G6PZF8_9BACI</name>
<dbReference type="PANTHER" id="PTHR43420:SF47">
    <property type="entry name" value="N-ACETYLTRANSFERASE DOMAIN-CONTAINING PROTEIN"/>
    <property type="match status" value="1"/>
</dbReference>
<dbReference type="STRING" id="361279.SAMN05421663_104318"/>
<sequence length="110" mass="12524">MGAVVLNDWQSPEWKTVNWRNRSGSNLIVHTFCIHPQAQGIGYGGKILQFAEETALKQGYTGIRLDAFSKNKHALAFYEKKGYVKVGEIIFKSKPVNNQLYFCFDKILVL</sequence>
<accession>A0A1G6PZF8</accession>
<gene>
    <name evidence="4" type="ORF">SAMN05421663_104318</name>
</gene>
<reference evidence="5" key="1">
    <citation type="submission" date="2016-10" db="EMBL/GenBank/DDBJ databases">
        <authorList>
            <person name="Varghese N."/>
            <person name="Submissions S."/>
        </authorList>
    </citation>
    <scope>NUCLEOTIDE SEQUENCE [LARGE SCALE GENOMIC DNA]</scope>
    <source>
        <strain evidence="5">DSM 21620</strain>
    </source>
</reference>
<dbReference type="EMBL" id="FMZB01000004">
    <property type="protein sequence ID" value="SDC85351.1"/>
    <property type="molecule type" value="Genomic_DNA"/>
</dbReference>
<evidence type="ECO:0000313" key="4">
    <source>
        <dbReference type="EMBL" id="SDC85351.1"/>
    </source>
</evidence>
<evidence type="ECO:0000256" key="2">
    <source>
        <dbReference type="ARBA" id="ARBA00023315"/>
    </source>
</evidence>
<dbReference type="InterPro" id="IPR000182">
    <property type="entry name" value="GNAT_dom"/>
</dbReference>
<dbReference type="PANTHER" id="PTHR43420">
    <property type="entry name" value="ACETYLTRANSFERASE"/>
    <property type="match status" value="1"/>
</dbReference>
<dbReference type="Gene3D" id="3.40.630.30">
    <property type="match status" value="1"/>
</dbReference>
<keyword evidence="1 4" id="KW-0808">Transferase</keyword>